<dbReference type="InterPro" id="IPR050181">
    <property type="entry name" value="Cold_shock_domain"/>
</dbReference>
<feature type="compositionally biased region" description="Basic residues" evidence="1">
    <location>
        <begin position="219"/>
        <end position="234"/>
    </location>
</feature>
<dbReference type="Pfam" id="PF00313">
    <property type="entry name" value="CSD"/>
    <property type="match status" value="1"/>
</dbReference>
<evidence type="ECO:0000313" key="4">
    <source>
        <dbReference type="EMBL" id="KAK6739939.1"/>
    </source>
</evidence>
<dbReference type="CDD" id="cd04458">
    <property type="entry name" value="CSP_CDS"/>
    <property type="match status" value="1"/>
</dbReference>
<dbReference type="InterPro" id="IPR011129">
    <property type="entry name" value="CSD"/>
</dbReference>
<dbReference type="PANTHER" id="PTHR11544">
    <property type="entry name" value="COLD SHOCK DOMAIN CONTAINING PROTEINS"/>
    <property type="match status" value="1"/>
</dbReference>
<dbReference type="InterPro" id="IPR002059">
    <property type="entry name" value="CSP_DNA-bd"/>
</dbReference>
<feature type="region of interest" description="Disordered" evidence="1">
    <location>
        <begin position="316"/>
        <end position="353"/>
    </location>
</feature>
<dbReference type="SMART" id="SM00357">
    <property type="entry name" value="CSP"/>
    <property type="match status" value="1"/>
</dbReference>
<feature type="chain" id="PRO_5047206985" description="CSD domain-containing protein" evidence="2">
    <location>
        <begin position="19"/>
        <end position="353"/>
    </location>
</feature>
<organism evidence="4 5">
    <name type="scientific">Necator americanus</name>
    <name type="common">Human hookworm</name>
    <dbReference type="NCBI Taxonomy" id="51031"/>
    <lineage>
        <taxon>Eukaryota</taxon>
        <taxon>Metazoa</taxon>
        <taxon>Ecdysozoa</taxon>
        <taxon>Nematoda</taxon>
        <taxon>Chromadorea</taxon>
        <taxon>Rhabditida</taxon>
        <taxon>Rhabditina</taxon>
        <taxon>Rhabditomorpha</taxon>
        <taxon>Strongyloidea</taxon>
        <taxon>Ancylostomatidae</taxon>
        <taxon>Bunostominae</taxon>
        <taxon>Necator</taxon>
    </lineage>
</organism>
<sequence>MYLPVVWLVFAFAADLLGVYELSTMSTAPLEVAEEALEKKVETMKIVDGNNMEVRKETTDGKNERRERKFARMTDEERRRVWEEEQKTKKVVETGLKGRVKWYSVLGHYGFISRADGKPDIFVHQSAIAKSQTEKFYLRTLADEEEVEFDIVEGRKGPEASNVTGPNGGNVKGSKYQRVLLYRFRPTRRHVPREVDGEKKTDSENQANGQSDVDMKKTTCTRKNGRRFRARRIRQQLAGERKEDNHISNEGEEPVKIEEAGTTLVKSGFRRRGNYYNRRFRAQNKNAHKNEGTQEVDNTGTTAVKIESVNDEELKAGVRRRAESNESAKDAQMACERNNLGGGDTSAAMSNAI</sequence>
<accession>A0ABR1CNM1</accession>
<dbReference type="EMBL" id="JAVFWL010000003">
    <property type="protein sequence ID" value="KAK6739939.1"/>
    <property type="molecule type" value="Genomic_DNA"/>
</dbReference>
<name>A0ABR1CNM1_NECAM</name>
<feature type="region of interest" description="Disordered" evidence="1">
    <location>
        <begin position="190"/>
        <end position="255"/>
    </location>
</feature>
<dbReference type="PRINTS" id="PR00050">
    <property type="entry name" value="COLDSHOCK"/>
</dbReference>
<dbReference type="SUPFAM" id="SSF50249">
    <property type="entry name" value="Nucleic acid-binding proteins"/>
    <property type="match status" value="1"/>
</dbReference>
<evidence type="ECO:0000256" key="1">
    <source>
        <dbReference type="SAM" id="MobiDB-lite"/>
    </source>
</evidence>
<comment type="caution">
    <text evidence="4">The sequence shown here is derived from an EMBL/GenBank/DDBJ whole genome shotgun (WGS) entry which is preliminary data.</text>
</comment>
<protein>
    <recommendedName>
        <fullName evidence="3">CSD domain-containing protein</fullName>
    </recommendedName>
</protein>
<gene>
    <name evidence="4" type="primary">Necator_chrIII.g9194</name>
    <name evidence="4" type="ORF">RB195_008429</name>
</gene>
<feature type="compositionally biased region" description="Basic and acidic residues" evidence="1">
    <location>
        <begin position="239"/>
        <end position="255"/>
    </location>
</feature>
<evidence type="ECO:0000256" key="2">
    <source>
        <dbReference type="SAM" id="SignalP"/>
    </source>
</evidence>
<dbReference type="PROSITE" id="PS51857">
    <property type="entry name" value="CSD_2"/>
    <property type="match status" value="1"/>
</dbReference>
<dbReference type="Gene3D" id="2.40.50.140">
    <property type="entry name" value="Nucleic acid-binding proteins"/>
    <property type="match status" value="1"/>
</dbReference>
<keyword evidence="5" id="KW-1185">Reference proteome</keyword>
<feature type="compositionally biased region" description="Basic and acidic residues" evidence="1">
    <location>
        <begin position="316"/>
        <end position="329"/>
    </location>
</feature>
<feature type="signal peptide" evidence="2">
    <location>
        <begin position="1"/>
        <end position="18"/>
    </location>
</feature>
<dbReference type="InterPro" id="IPR012340">
    <property type="entry name" value="NA-bd_OB-fold"/>
</dbReference>
<keyword evidence="2" id="KW-0732">Signal</keyword>
<feature type="compositionally biased region" description="Basic and acidic residues" evidence="1">
    <location>
        <begin position="192"/>
        <end position="203"/>
    </location>
</feature>
<reference evidence="4 5" key="1">
    <citation type="submission" date="2023-08" db="EMBL/GenBank/DDBJ databases">
        <title>A Necator americanus chromosomal reference genome.</title>
        <authorList>
            <person name="Ilik V."/>
            <person name="Petrzelkova K.J."/>
            <person name="Pardy F."/>
            <person name="Fuh T."/>
            <person name="Niatou-Singa F.S."/>
            <person name="Gouil Q."/>
            <person name="Baker L."/>
            <person name="Ritchie M.E."/>
            <person name="Jex A.R."/>
            <person name="Gazzola D."/>
            <person name="Li H."/>
            <person name="Toshio Fujiwara R."/>
            <person name="Zhan B."/>
            <person name="Aroian R.V."/>
            <person name="Pafco B."/>
            <person name="Schwarz E.M."/>
        </authorList>
    </citation>
    <scope>NUCLEOTIDE SEQUENCE [LARGE SCALE GENOMIC DNA]</scope>
    <source>
        <strain evidence="4 5">Aroian</strain>
        <tissue evidence="4">Whole animal</tissue>
    </source>
</reference>
<feature type="domain" description="CSD" evidence="3">
    <location>
        <begin position="95"/>
        <end position="165"/>
    </location>
</feature>
<dbReference type="Proteomes" id="UP001303046">
    <property type="component" value="Unassembled WGS sequence"/>
</dbReference>
<proteinExistence type="predicted"/>
<evidence type="ECO:0000259" key="3">
    <source>
        <dbReference type="PROSITE" id="PS51857"/>
    </source>
</evidence>
<dbReference type="InterPro" id="IPR019844">
    <property type="entry name" value="CSD_CS"/>
</dbReference>
<dbReference type="PROSITE" id="PS00352">
    <property type="entry name" value="CSD_1"/>
    <property type="match status" value="1"/>
</dbReference>
<evidence type="ECO:0000313" key="5">
    <source>
        <dbReference type="Proteomes" id="UP001303046"/>
    </source>
</evidence>